<dbReference type="InterPro" id="IPR000914">
    <property type="entry name" value="SBP_5_dom"/>
</dbReference>
<feature type="transmembrane region" description="Helical" evidence="4">
    <location>
        <begin position="32"/>
        <end position="52"/>
    </location>
</feature>
<keyword evidence="2" id="KW-0813">Transport</keyword>
<keyword evidence="4" id="KW-1133">Transmembrane helix</keyword>
<reference evidence="6" key="1">
    <citation type="submission" date="2020-02" db="EMBL/GenBank/DDBJ databases">
        <authorList>
            <person name="Meier V. D."/>
        </authorList>
    </citation>
    <scope>NUCLEOTIDE SEQUENCE</scope>
    <source>
        <strain evidence="6">AVDCRST_MAG19</strain>
    </source>
</reference>
<dbReference type="Gene3D" id="3.90.76.10">
    <property type="entry name" value="Dipeptide-binding Protein, Domain 1"/>
    <property type="match status" value="1"/>
</dbReference>
<organism evidence="6">
    <name type="scientific">uncultured Thermomicrobiales bacterium</name>
    <dbReference type="NCBI Taxonomy" id="1645740"/>
    <lineage>
        <taxon>Bacteria</taxon>
        <taxon>Pseudomonadati</taxon>
        <taxon>Thermomicrobiota</taxon>
        <taxon>Thermomicrobia</taxon>
        <taxon>Thermomicrobiales</taxon>
        <taxon>environmental samples</taxon>
    </lineage>
</organism>
<dbReference type="PIRSF" id="PIRSF002741">
    <property type="entry name" value="MppA"/>
    <property type="match status" value="1"/>
</dbReference>
<name>A0A6J4VAN0_9BACT</name>
<dbReference type="Gene3D" id="3.40.190.10">
    <property type="entry name" value="Periplasmic binding protein-like II"/>
    <property type="match status" value="1"/>
</dbReference>
<dbReference type="EMBL" id="CADCWL010000133">
    <property type="protein sequence ID" value="CAA9570126.1"/>
    <property type="molecule type" value="Genomic_DNA"/>
</dbReference>
<comment type="similarity">
    <text evidence="1">Belongs to the bacterial solute-binding protein 5 family.</text>
</comment>
<dbReference type="CDD" id="cd00995">
    <property type="entry name" value="PBP2_NikA_DppA_OppA_like"/>
    <property type="match status" value="1"/>
</dbReference>
<dbReference type="GO" id="GO:0030288">
    <property type="term" value="C:outer membrane-bounded periplasmic space"/>
    <property type="evidence" value="ECO:0007669"/>
    <property type="project" value="UniProtKB-ARBA"/>
</dbReference>
<keyword evidence="4" id="KW-0812">Transmembrane</keyword>
<dbReference type="PANTHER" id="PTHR30290:SF9">
    <property type="entry name" value="OLIGOPEPTIDE-BINDING PROTEIN APPA"/>
    <property type="match status" value="1"/>
</dbReference>
<dbReference type="GO" id="GO:0015833">
    <property type="term" value="P:peptide transport"/>
    <property type="evidence" value="ECO:0007669"/>
    <property type="project" value="TreeGrafter"/>
</dbReference>
<dbReference type="AlphaFoldDB" id="A0A6J4VAN0"/>
<dbReference type="PANTHER" id="PTHR30290">
    <property type="entry name" value="PERIPLASMIC BINDING COMPONENT OF ABC TRANSPORTER"/>
    <property type="match status" value="1"/>
</dbReference>
<dbReference type="InterPro" id="IPR030678">
    <property type="entry name" value="Peptide/Ni-bd"/>
</dbReference>
<keyword evidence="4" id="KW-0472">Membrane</keyword>
<dbReference type="Gene3D" id="3.10.105.10">
    <property type="entry name" value="Dipeptide-binding Protein, Domain 3"/>
    <property type="match status" value="1"/>
</dbReference>
<gene>
    <name evidence="6" type="ORF">AVDCRST_MAG19-2692</name>
</gene>
<feature type="domain" description="Solute-binding protein family 5" evidence="5">
    <location>
        <begin position="134"/>
        <end position="488"/>
    </location>
</feature>
<evidence type="ECO:0000256" key="4">
    <source>
        <dbReference type="SAM" id="Phobius"/>
    </source>
</evidence>
<evidence type="ECO:0000256" key="3">
    <source>
        <dbReference type="ARBA" id="ARBA00022729"/>
    </source>
</evidence>
<proteinExistence type="inferred from homology"/>
<evidence type="ECO:0000256" key="2">
    <source>
        <dbReference type="ARBA" id="ARBA00022448"/>
    </source>
</evidence>
<protein>
    <submittedName>
        <fullName evidence="6">Oligopeptide ABC transporter, periplasmic oligopeptide-binding protein OppA</fullName>
    </submittedName>
</protein>
<evidence type="ECO:0000313" key="6">
    <source>
        <dbReference type="EMBL" id="CAA9570126.1"/>
    </source>
</evidence>
<accession>A0A6J4VAN0</accession>
<evidence type="ECO:0000256" key="1">
    <source>
        <dbReference type="ARBA" id="ARBA00005695"/>
    </source>
</evidence>
<evidence type="ECO:0000259" key="5">
    <source>
        <dbReference type="Pfam" id="PF00496"/>
    </source>
</evidence>
<dbReference type="Pfam" id="PF00496">
    <property type="entry name" value="SBP_bac_5"/>
    <property type="match status" value="1"/>
</dbReference>
<sequence>MNDGRWRRDELAALTLGITEGRIDRRAFTRRALALGLSLPAIGAILTTYGAGAAVRAQEPTAPANPITVTVGGTPIAVAAQDIDGATPGGVFRYARAEDSNNLDPVTNDGNVNIWIFMNVYDQLVRVGSDGASLVPGLAESWEVSPDGVTYTFKLRPGVLFSDGTPLKASDVLYSFVRAANDPAETWTFTLTALQRDAAGQVQGITTPDDTTVVIQLAQPWAPFLSDVAMFNLSIVSEAFARGNEARLTQECMGTGPFVMAEWRKGEVIRLTKNPNYWEEGLPYLDEVQVFVVPDDNNRILQLQGGEIDGTYDVPASRVPELRQDPNLKVIEFPSTFSQYVTLNHRNPPLDDVNARLALQYATDKQTLIEVVLFGVGVEATSFMPKGALYWNDTLPGFPYDVERAKTLLAQSKTPDGFTLEIQTSAGSAEEEQLATVLKDLWTQIGVDLQISPLERSVVLDNYRSNAFQAQITGWTNDIIDPDELVAYAVLPESSEAYHTGWANPEAQDLARRGAAELDPAKRKEIYFRIQEIFNEDAVMLLLYHTPYVDVTTTRVRNFGHPPTGQWEWKQTWLEQ</sequence>
<keyword evidence="3" id="KW-0732">Signal</keyword>
<dbReference type="SUPFAM" id="SSF53850">
    <property type="entry name" value="Periplasmic binding protein-like II"/>
    <property type="match status" value="1"/>
</dbReference>
<dbReference type="GO" id="GO:0043190">
    <property type="term" value="C:ATP-binding cassette (ABC) transporter complex"/>
    <property type="evidence" value="ECO:0007669"/>
    <property type="project" value="InterPro"/>
</dbReference>
<dbReference type="GO" id="GO:1904680">
    <property type="term" value="F:peptide transmembrane transporter activity"/>
    <property type="evidence" value="ECO:0007669"/>
    <property type="project" value="TreeGrafter"/>
</dbReference>
<dbReference type="InterPro" id="IPR039424">
    <property type="entry name" value="SBP_5"/>
</dbReference>